<dbReference type="CDD" id="cd01189">
    <property type="entry name" value="INT_ICEBs1_C_like"/>
    <property type="match status" value="1"/>
</dbReference>
<dbReference type="EMBL" id="JBHLTC010000022">
    <property type="protein sequence ID" value="MFC0626111.1"/>
    <property type="molecule type" value="Genomic_DNA"/>
</dbReference>
<gene>
    <name evidence="6" type="ORF">ACFFGN_18685</name>
</gene>
<comment type="similarity">
    <text evidence="1">Belongs to the 'phage' integrase family.</text>
</comment>
<dbReference type="SUPFAM" id="SSF56349">
    <property type="entry name" value="DNA breaking-rejoining enzymes"/>
    <property type="match status" value="1"/>
</dbReference>
<keyword evidence="4" id="KW-0233">DNA recombination</keyword>
<dbReference type="Gene3D" id="1.10.150.130">
    <property type="match status" value="1"/>
</dbReference>
<evidence type="ECO:0000256" key="1">
    <source>
        <dbReference type="ARBA" id="ARBA00008857"/>
    </source>
</evidence>
<evidence type="ECO:0000256" key="4">
    <source>
        <dbReference type="ARBA" id="ARBA00023172"/>
    </source>
</evidence>
<dbReference type="Proteomes" id="UP001589890">
    <property type="component" value="Unassembled WGS sequence"/>
</dbReference>
<dbReference type="InterPro" id="IPR013762">
    <property type="entry name" value="Integrase-like_cat_sf"/>
</dbReference>
<keyword evidence="3" id="KW-0238">DNA-binding</keyword>
<proteinExistence type="inferred from homology"/>
<evidence type="ECO:0000313" key="6">
    <source>
        <dbReference type="EMBL" id="MFC0626111.1"/>
    </source>
</evidence>
<comment type="caution">
    <text evidence="6">The sequence shown here is derived from an EMBL/GenBank/DDBJ whole genome shotgun (WGS) entry which is preliminary data.</text>
</comment>
<sequence length="379" mass="42326">MGHVKDLWMKRDPETGKKVRSARYGRGKRWLARWIAPNGEEDTQAFALKDEALLHISAMETSKAAGTYIDPRVARQTFQEYAERWRADQLHHRKASAVGAELALRVHVYPVIGGVPIGSITRGQVQLVVNTFSKVLAPTTCEVTYGYMATVFRSAVLDRVIERSPCVRINLPEVVKKKVTPLLLEQVTAIYDHMPGRYKNAVEVAAASGLRQGELFGLTVDRLDGACDDLTLVIDRQRDEASTWKPPKTKAGDRKVRLGLHGSRAIWRQLNAYGESRYGHVFATARGSSVSRTLAGDLWRDAADGLGLWERSGWHDLRHYHASKLIRLGLSVTAIADRLGHSDQKETYETYLHLWPDDSERAVIATDMAMAELAFGQAA</sequence>
<keyword evidence="2" id="KW-0229">DNA integration</keyword>
<dbReference type="PANTHER" id="PTHR30629">
    <property type="entry name" value="PROPHAGE INTEGRASE"/>
    <property type="match status" value="1"/>
</dbReference>
<dbReference type="InterPro" id="IPR002104">
    <property type="entry name" value="Integrase_catalytic"/>
</dbReference>
<dbReference type="Pfam" id="PF00589">
    <property type="entry name" value="Phage_integrase"/>
    <property type="match status" value="1"/>
</dbReference>
<reference evidence="6 7" key="1">
    <citation type="submission" date="2024-09" db="EMBL/GenBank/DDBJ databases">
        <authorList>
            <person name="Sun Q."/>
            <person name="Mori K."/>
        </authorList>
    </citation>
    <scope>NUCLEOTIDE SEQUENCE [LARGE SCALE GENOMIC DNA]</scope>
    <source>
        <strain evidence="6 7">CGMCC 1.15906</strain>
    </source>
</reference>
<dbReference type="InterPro" id="IPR050808">
    <property type="entry name" value="Phage_Integrase"/>
</dbReference>
<evidence type="ECO:0000313" key="7">
    <source>
        <dbReference type="Proteomes" id="UP001589890"/>
    </source>
</evidence>
<organism evidence="6 7">
    <name type="scientific">Kribbella deserti</name>
    <dbReference type="NCBI Taxonomy" id="1926257"/>
    <lineage>
        <taxon>Bacteria</taxon>
        <taxon>Bacillati</taxon>
        <taxon>Actinomycetota</taxon>
        <taxon>Actinomycetes</taxon>
        <taxon>Propionibacteriales</taxon>
        <taxon>Kribbellaceae</taxon>
        <taxon>Kribbella</taxon>
    </lineage>
</organism>
<evidence type="ECO:0000259" key="5">
    <source>
        <dbReference type="PROSITE" id="PS51898"/>
    </source>
</evidence>
<dbReference type="PROSITE" id="PS51898">
    <property type="entry name" value="TYR_RECOMBINASE"/>
    <property type="match status" value="1"/>
</dbReference>
<accession>A0ABV6QN88</accession>
<protein>
    <submittedName>
        <fullName evidence="6">Tyrosine-type recombinase/integrase</fullName>
    </submittedName>
</protein>
<evidence type="ECO:0000256" key="3">
    <source>
        <dbReference type="ARBA" id="ARBA00023125"/>
    </source>
</evidence>
<dbReference type="Gene3D" id="1.10.443.10">
    <property type="entry name" value="Intergrase catalytic core"/>
    <property type="match status" value="1"/>
</dbReference>
<dbReference type="PANTHER" id="PTHR30629:SF2">
    <property type="entry name" value="PROPHAGE INTEGRASE INTS-RELATED"/>
    <property type="match status" value="1"/>
</dbReference>
<dbReference type="InterPro" id="IPR011010">
    <property type="entry name" value="DNA_brk_join_enz"/>
</dbReference>
<dbReference type="Pfam" id="PF22022">
    <property type="entry name" value="Phage_int_M"/>
    <property type="match status" value="1"/>
</dbReference>
<name>A0ABV6QN88_9ACTN</name>
<dbReference type="InterPro" id="IPR010998">
    <property type="entry name" value="Integrase_recombinase_N"/>
</dbReference>
<feature type="domain" description="Tyr recombinase" evidence="5">
    <location>
        <begin position="177"/>
        <end position="365"/>
    </location>
</feature>
<dbReference type="InterPro" id="IPR053876">
    <property type="entry name" value="Phage_int_M"/>
</dbReference>
<dbReference type="RefSeq" id="WP_380049230.1">
    <property type="nucleotide sequence ID" value="NZ_JBHLTC010000022.1"/>
</dbReference>
<keyword evidence="7" id="KW-1185">Reference proteome</keyword>
<evidence type="ECO:0000256" key="2">
    <source>
        <dbReference type="ARBA" id="ARBA00022908"/>
    </source>
</evidence>